<dbReference type="Proteomes" id="UP000599109">
    <property type="component" value="Unassembled WGS sequence"/>
</dbReference>
<gene>
    <name evidence="2" type="ORF">JJ685_03155</name>
</gene>
<dbReference type="EC" id="3.2.2.15" evidence="2"/>
<evidence type="ECO:0000313" key="2">
    <source>
        <dbReference type="EMBL" id="MBL0390134.1"/>
    </source>
</evidence>
<dbReference type="SMART" id="SM00987">
    <property type="entry name" value="UreE_C"/>
    <property type="match status" value="1"/>
</dbReference>
<accession>A0A936YX14</accession>
<dbReference type="CDD" id="cd10032">
    <property type="entry name" value="UDG-F6_HDG"/>
    <property type="match status" value="1"/>
</dbReference>
<dbReference type="InterPro" id="IPR026353">
    <property type="entry name" value="Hypoxan-DNA_Glyclase"/>
</dbReference>
<organism evidence="2 3">
    <name type="scientific">Ramlibacter monticola</name>
    <dbReference type="NCBI Taxonomy" id="1926872"/>
    <lineage>
        <taxon>Bacteria</taxon>
        <taxon>Pseudomonadati</taxon>
        <taxon>Pseudomonadota</taxon>
        <taxon>Betaproteobacteria</taxon>
        <taxon>Burkholderiales</taxon>
        <taxon>Comamonadaceae</taxon>
        <taxon>Ramlibacter</taxon>
    </lineage>
</organism>
<dbReference type="EMBL" id="JAEQNE010000001">
    <property type="protein sequence ID" value="MBL0390134.1"/>
    <property type="molecule type" value="Genomic_DNA"/>
</dbReference>
<sequence length="181" mass="19508">MTTIKSCSHQAATELPAKSDGFAAVSRPDARVLVLGTLPGQASLARGEYYAHPRNQFWPIVCEVFGAPIDLPYQARLQLLLDQGIALWDVCATAHRPGSLDTSIEGASVITNDFGAFFASHSGIVRVCLNGQHASKLYQRLVLKTLSEHLKGAWVALPSTSPANAGVPYEAKRRAWRGALL</sequence>
<dbReference type="AlphaFoldDB" id="A0A936YX14"/>
<dbReference type="Gene3D" id="3.40.470.10">
    <property type="entry name" value="Uracil-DNA glycosylase-like domain"/>
    <property type="match status" value="1"/>
</dbReference>
<evidence type="ECO:0000313" key="3">
    <source>
        <dbReference type="Proteomes" id="UP000599109"/>
    </source>
</evidence>
<name>A0A936YX14_9BURK</name>
<evidence type="ECO:0000259" key="1">
    <source>
        <dbReference type="SMART" id="SM00986"/>
    </source>
</evidence>
<dbReference type="NCBIfam" id="TIGR04274">
    <property type="entry name" value="hypoxanDNAglyco"/>
    <property type="match status" value="1"/>
</dbReference>
<protein>
    <submittedName>
        <fullName evidence="2">DNA-deoxyinosine glycosylase</fullName>
        <ecNumber evidence="2">3.2.2.15</ecNumber>
    </submittedName>
</protein>
<comment type="caution">
    <text evidence="2">The sequence shown here is derived from an EMBL/GenBank/DDBJ whole genome shotgun (WGS) entry which is preliminary data.</text>
</comment>
<dbReference type="Pfam" id="PF03167">
    <property type="entry name" value="UDG"/>
    <property type="match status" value="1"/>
</dbReference>
<feature type="domain" description="Uracil-DNA glycosylase-like" evidence="1">
    <location>
        <begin position="23"/>
        <end position="180"/>
    </location>
</feature>
<reference evidence="2 3" key="1">
    <citation type="journal article" date="2017" name="Int. J. Syst. Evol. Microbiol.">
        <title>Ramlibacter monticola sp. nov., isolated from forest soil.</title>
        <authorList>
            <person name="Chaudhary D.K."/>
            <person name="Kim J."/>
        </authorList>
    </citation>
    <scope>NUCLEOTIDE SEQUENCE [LARGE SCALE GENOMIC DNA]</scope>
    <source>
        <strain evidence="2 3">KACC 19175</strain>
    </source>
</reference>
<keyword evidence="2" id="KW-0378">Hydrolase</keyword>
<dbReference type="SUPFAM" id="SSF52141">
    <property type="entry name" value="Uracil-DNA glycosylase-like"/>
    <property type="match status" value="1"/>
</dbReference>
<dbReference type="SMART" id="SM00986">
    <property type="entry name" value="UDG"/>
    <property type="match status" value="1"/>
</dbReference>
<keyword evidence="2" id="KW-0326">Glycosidase</keyword>
<dbReference type="GO" id="GO:0033958">
    <property type="term" value="F:DNA-deoxyinosine glycosylase activity"/>
    <property type="evidence" value="ECO:0007669"/>
    <property type="project" value="UniProtKB-EC"/>
</dbReference>
<proteinExistence type="predicted"/>
<dbReference type="InterPro" id="IPR036895">
    <property type="entry name" value="Uracil-DNA_glycosylase-like_sf"/>
</dbReference>
<keyword evidence="3" id="KW-1185">Reference proteome</keyword>
<dbReference type="RefSeq" id="WP_201672706.1">
    <property type="nucleotide sequence ID" value="NZ_JAEQNE010000001.1"/>
</dbReference>
<dbReference type="InterPro" id="IPR005122">
    <property type="entry name" value="Uracil-DNA_glycosylase-like"/>
</dbReference>